<evidence type="ECO:0000313" key="3">
    <source>
        <dbReference type="Proteomes" id="UP001315967"/>
    </source>
</evidence>
<dbReference type="Proteomes" id="UP001315967">
    <property type="component" value="Chromosome"/>
</dbReference>
<dbReference type="PANTHER" id="PTHR43798:SF33">
    <property type="entry name" value="HYDROLASE, PUTATIVE (AFU_ORTHOLOGUE AFUA_2G14860)-RELATED"/>
    <property type="match status" value="1"/>
</dbReference>
<proteinExistence type="predicted"/>
<organism evidence="2 3">
    <name type="scientific">Fundicoccus culcitae</name>
    <dbReference type="NCBI Taxonomy" id="2969821"/>
    <lineage>
        <taxon>Bacteria</taxon>
        <taxon>Bacillati</taxon>
        <taxon>Bacillota</taxon>
        <taxon>Bacilli</taxon>
        <taxon>Lactobacillales</taxon>
        <taxon>Aerococcaceae</taxon>
        <taxon>Fundicoccus</taxon>
    </lineage>
</organism>
<dbReference type="PANTHER" id="PTHR43798">
    <property type="entry name" value="MONOACYLGLYCEROL LIPASE"/>
    <property type="match status" value="1"/>
</dbReference>
<gene>
    <name evidence="2" type="ORF">NRE15_03825</name>
</gene>
<evidence type="ECO:0000313" key="2">
    <source>
        <dbReference type="EMBL" id="UUX34788.1"/>
    </source>
</evidence>
<dbReference type="PRINTS" id="PR00111">
    <property type="entry name" value="ABHYDROLASE"/>
</dbReference>
<reference evidence="2 3" key="1">
    <citation type="submission" date="2022-08" db="EMBL/GenBank/DDBJ databases">
        <title>Aerococcaceae sp. nov isolated from spoiled eye mask.</title>
        <authorList>
            <person name="Zhou G."/>
            <person name="Xie X.-B."/>
            <person name="Shi Q.-S."/>
            <person name="Wang Y.-S."/>
            <person name="Wen X."/>
            <person name="Peng H."/>
            <person name="Yang X.-J."/>
            <person name="Tao H.-B."/>
            <person name="Huang X.-M."/>
        </authorList>
    </citation>
    <scope>NUCLEOTIDE SEQUENCE [LARGE SCALE GENOMIC DNA]</scope>
    <source>
        <strain evidence="3">DM20194951</strain>
    </source>
</reference>
<feature type="domain" description="AB hydrolase-1" evidence="1">
    <location>
        <begin position="60"/>
        <end position="279"/>
    </location>
</feature>
<dbReference type="InterPro" id="IPR050266">
    <property type="entry name" value="AB_hydrolase_sf"/>
</dbReference>
<protein>
    <submittedName>
        <fullName evidence="2">Alpha/beta hydrolase</fullName>
    </submittedName>
</protein>
<dbReference type="InterPro" id="IPR029058">
    <property type="entry name" value="AB_hydrolase_fold"/>
</dbReference>
<accession>A0ABY5P8P4</accession>
<dbReference type="EMBL" id="CP102453">
    <property type="protein sequence ID" value="UUX34788.1"/>
    <property type="molecule type" value="Genomic_DNA"/>
</dbReference>
<name>A0ABY5P8P4_9LACT</name>
<dbReference type="InterPro" id="IPR000073">
    <property type="entry name" value="AB_hydrolase_1"/>
</dbReference>
<dbReference type="Gene3D" id="3.40.50.1820">
    <property type="entry name" value="alpha/beta hydrolase"/>
    <property type="match status" value="1"/>
</dbReference>
<dbReference type="GO" id="GO:0016787">
    <property type="term" value="F:hydrolase activity"/>
    <property type="evidence" value="ECO:0007669"/>
    <property type="project" value="UniProtKB-KW"/>
</dbReference>
<keyword evidence="3" id="KW-1185">Reference proteome</keyword>
<sequence length="302" mass="34140">MKWSKIVIGLIVLYLFVQYFRMRNARQTIQAELDAMPVQTAELSYGKMTFIDNKRENAEVILSLHGLYGGYDQAYNNVENFSKDFRIIAPSRFGYLASDVKNDGSPHDQAEAIIELLDYLEIPQINIIGTSAGGTPALRLALDYPERVKTVILYSSASPAAEKPTEKSARLGPPSFLNNDYLMWLLSPMFEPIMGMDPNTINWMLPLDQRRVGADIDASITNPDMLDRFDQYPIESLQVPVLIIHAKDDKVASYEAVAQSLHRYPDLTTKIFETGGHLLVGHEADVESTVKEFIENKKIRMY</sequence>
<dbReference type="SUPFAM" id="SSF53474">
    <property type="entry name" value="alpha/beta-Hydrolases"/>
    <property type="match status" value="1"/>
</dbReference>
<evidence type="ECO:0000259" key="1">
    <source>
        <dbReference type="Pfam" id="PF00561"/>
    </source>
</evidence>
<keyword evidence="2" id="KW-0378">Hydrolase</keyword>
<dbReference type="RefSeq" id="WP_313794290.1">
    <property type="nucleotide sequence ID" value="NZ_CP102453.1"/>
</dbReference>
<dbReference type="Pfam" id="PF00561">
    <property type="entry name" value="Abhydrolase_1"/>
    <property type="match status" value="1"/>
</dbReference>